<dbReference type="GO" id="GO:0003676">
    <property type="term" value="F:nucleic acid binding"/>
    <property type="evidence" value="ECO:0007669"/>
    <property type="project" value="InterPro"/>
</dbReference>
<reference evidence="1" key="1">
    <citation type="submission" date="2021-05" db="EMBL/GenBank/DDBJ databases">
        <authorList>
            <person name="Alioto T."/>
            <person name="Alioto T."/>
            <person name="Gomez Garrido J."/>
        </authorList>
    </citation>
    <scope>NUCLEOTIDE SEQUENCE</scope>
</reference>
<dbReference type="InterPro" id="IPR036397">
    <property type="entry name" value="RNaseH_sf"/>
</dbReference>
<dbReference type="Gene3D" id="3.30.420.10">
    <property type="entry name" value="Ribonuclease H-like superfamily/Ribonuclease H"/>
    <property type="match status" value="1"/>
</dbReference>
<name>A0A8D8UXE4_9HEMI</name>
<dbReference type="AlphaFoldDB" id="A0A8D8UXE4"/>
<organism evidence="1">
    <name type="scientific">Cacopsylla melanoneura</name>
    <dbReference type="NCBI Taxonomy" id="428564"/>
    <lineage>
        <taxon>Eukaryota</taxon>
        <taxon>Metazoa</taxon>
        <taxon>Ecdysozoa</taxon>
        <taxon>Arthropoda</taxon>
        <taxon>Hexapoda</taxon>
        <taxon>Insecta</taxon>
        <taxon>Pterygota</taxon>
        <taxon>Neoptera</taxon>
        <taxon>Paraneoptera</taxon>
        <taxon>Hemiptera</taxon>
        <taxon>Sternorrhyncha</taxon>
        <taxon>Psylloidea</taxon>
        <taxon>Psyllidae</taxon>
        <taxon>Psyllinae</taxon>
        <taxon>Cacopsylla</taxon>
    </lineage>
</organism>
<protein>
    <submittedName>
        <fullName evidence="1">Uncharacterized protein</fullName>
    </submittedName>
</protein>
<proteinExistence type="predicted"/>
<evidence type="ECO:0000313" key="1">
    <source>
        <dbReference type="EMBL" id="CAG6713933.1"/>
    </source>
</evidence>
<sequence>MYETRIKCGRHIKYLLTSRFTQFLASLGGLSFNHEVAGSILVPELHRRAVVSIIIAKFTSNKIAWAANSSDLSASDYFLWGYLKNKVYIMQKPRTLDELKEVIVQKIQAIHLKMLEKIFTSFLSRIDK</sequence>
<accession>A0A8D8UXE4</accession>
<dbReference type="PANTHER" id="PTHR47326:SF1">
    <property type="entry name" value="HTH PSQ-TYPE DOMAIN-CONTAINING PROTEIN"/>
    <property type="match status" value="1"/>
</dbReference>
<dbReference type="PANTHER" id="PTHR47326">
    <property type="entry name" value="TRANSPOSABLE ELEMENT TC3 TRANSPOSASE-LIKE PROTEIN"/>
    <property type="match status" value="1"/>
</dbReference>
<dbReference type="EMBL" id="HBUF01351169">
    <property type="protein sequence ID" value="CAG6713933.1"/>
    <property type="molecule type" value="Transcribed_RNA"/>
</dbReference>